<keyword evidence="2" id="KW-0238">DNA-binding</keyword>
<dbReference type="InterPro" id="IPR009057">
    <property type="entry name" value="Homeodomain-like_sf"/>
</dbReference>
<evidence type="ECO:0000256" key="1">
    <source>
        <dbReference type="ARBA" id="ARBA00023015"/>
    </source>
</evidence>
<name>A0A428ZE69_KIBAR</name>
<dbReference type="GO" id="GO:0043565">
    <property type="term" value="F:sequence-specific DNA binding"/>
    <property type="evidence" value="ECO:0007669"/>
    <property type="project" value="InterPro"/>
</dbReference>
<accession>A0A428ZE69</accession>
<keyword evidence="3" id="KW-0804">Transcription</keyword>
<dbReference type="PANTHER" id="PTHR46796:SF15">
    <property type="entry name" value="BLL1074 PROTEIN"/>
    <property type="match status" value="1"/>
</dbReference>
<dbReference type="EMBL" id="QHKI01000009">
    <property type="protein sequence ID" value="RSM86260.1"/>
    <property type="molecule type" value="Genomic_DNA"/>
</dbReference>
<organism evidence="5 6">
    <name type="scientific">Kibdelosporangium aridum</name>
    <dbReference type="NCBI Taxonomy" id="2030"/>
    <lineage>
        <taxon>Bacteria</taxon>
        <taxon>Bacillati</taxon>
        <taxon>Actinomycetota</taxon>
        <taxon>Actinomycetes</taxon>
        <taxon>Pseudonocardiales</taxon>
        <taxon>Pseudonocardiaceae</taxon>
        <taxon>Kibdelosporangium</taxon>
    </lineage>
</organism>
<dbReference type="InterPro" id="IPR050204">
    <property type="entry name" value="AraC_XylS_family_regulators"/>
</dbReference>
<evidence type="ECO:0000256" key="3">
    <source>
        <dbReference type="ARBA" id="ARBA00023163"/>
    </source>
</evidence>
<dbReference type="OrthoDB" id="2559672at2"/>
<dbReference type="Proteomes" id="UP000287547">
    <property type="component" value="Unassembled WGS sequence"/>
</dbReference>
<keyword evidence="1" id="KW-0805">Transcription regulation</keyword>
<gene>
    <name evidence="5" type="ORF">DMH04_13885</name>
</gene>
<dbReference type="RefSeq" id="WP_125726742.1">
    <property type="nucleotide sequence ID" value="NZ_QHKI01000009.1"/>
</dbReference>
<dbReference type="PROSITE" id="PS01124">
    <property type="entry name" value="HTH_ARAC_FAMILY_2"/>
    <property type="match status" value="1"/>
</dbReference>
<dbReference type="Gene3D" id="1.10.10.60">
    <property type="entry name" value="Homeodomain-like"/>
    <property type="match status" value="1"/>
</dbReference>
<dbReference type="SUPFAM" id="SSF46689">
    <property type="entry name" value="Homeodomain-like"/>
    <property type="match status" value="1"/>
</dbReference>
<evidence type="ECO:0000313" key="6">
    <source>
        <dbReference type="Proteomes" id="UP000287547"/>
    </source>
</evidence>
<evidence type="ECO:0000313" key="5">
    <source>
        <dbReference type="EMBL" id="RSM86260.1"/>
    </source>
</evidence>
<dbReference type="SMART" id="SM00342">
    <property type="entry name" value="HTH_ARAC"/>
    <property type="match status" value="1"/>
</dbReference>
<evidence type="ECO:0000259" key="4">
    <source>
        <dbReference type="PROSITE" id="PS01124"/>
    </source>
</evidence>
<dbReference type="InterPro" id="IPR018060">
    <property type="entry name" value="HTH_AraC"/>
</dbReference>
<feature type="domain" description="HTH araC/xylS-type" evidence="4">
    <location>
        <begin position="154"/>
        <end position="256"/>
    </location>
</feature>
<dbReference type="GO" id="GO:0003700">
    <property type="term" value="F:DNA-binding transcription factor activity"/>
    <property type="evidence" value="ECO:0007669"/>
    <property type="project" value="InterPro"/>
</dbReference>
<dbReference type="PANTHER" id="PTHR46796">
    <property type="entry name" value="HTH-TYPE TRANSCRIPTIONAL ACTIVATOR RHAS-RELATED"/>
    <property type="match status" value="1"/>
</dbReference>
<dbReference type="AlphaFoldDB" id="A0A428ZE69"/>
<protein>
    <submittedName>
        <fullName evidence="5">AraC family transcriptional regulator</fullName>
    </submittedName>
</protein>
<reference evidence="5 6" key="1">
    <citation type="submission" date="2018-05" db="EMBL/GenBank/DDBJ databases">
        <title>Evolution of GPA BGCs.</title>
        <authorList>
            <person name="Waglechner N."/>
            <person name="Wright G.D."/>
        </authorList>
    </citation>
    <scope>NUCLEOTIDE SEQUENCE [LARGE SCALE GENOMIC DNA]</scope>
    <source>
        <strain evidence="5 6">A82846</strain>
    </source>
</reference>
<proteinExistence type="predicted"/>
<comment type="caution">
    <text evidence="5">The sequence shown here is derived from an EMBL/GenBank/DDBJ whole genome shotgun (WGS) entry which is preliminary data.</text>
</comment>
<sequence>MEVVHCPSARLGPEVVRCFGYRAYLAEPRLRWLVPSGGVKLIFRFGDPLRSSAGMSVPARASAFVVGPKDKPGQTAHAGDVHSMQVQLTPLGGYRLLGVPMHELSGTAVDLADVLGPAANRLVERLALTEDWDARFGLLGQVLGADMASGDPPDPVITWAWRRLCESGGRVPIGELATEIGVSRRHLSRRFQHQIGLPPKNLARVLRFRRALRLYGTVPQQPWSRIAAECGYYDQAHLNADFRALAGCGPTEFMSRSDGFALPV</sequence>
<dbReference type="Pfam" id="PF12833">
    <property type="entry name" value="HTH_18"/>
    <property type="match status" value="1"/>
</dbReference>
<dbReference type="InterPro" id="IPR046532">
    <property type="entry name" value="DUF6597"/>
</dbReference>
<dbReference type="Pfam" id="PF20240">
    <property type="entry name" value="DUF6597"/>
    <property type="match status" value="1"/>
</dbReference>
<evidence type="ECO:0000256" key="2">
    <source>
        <dbReference type="ARBA" id="ARBA00023125"/>
    </source>
</evidence>